<dbReference type="AlphaFoldDB" id="A0A813PDI9"/>
<evidence type="ECO:0000256" key="1">
    <source>
        <dbReference type="SAM" id="Phobius"/>
    </source>
</evidence>
<organism evidence="4 7">
    <name type="scientific">Didymodactylos carnosus</name>
    <dbReference type="NCBI Taxonomy" id="1234261"/>
    <lineage>
        <taxon>Eukaryota</taxon>
        <taxon>Metazoa</taxon>
        <taxon>Spiralia</taxon>
        <taxon>Gnathifera</taxon>
        <taxon>Rotifera</taxon>
        <taxon>Eurotatoria</taxon>
        <taxon>Bdelloidea</taxon>
        <taxon>Philodinida</taxon>
        <taxon>Philodinidae</taxon>
        <taxon>Didymodactylos</taxon>
    </lineage>
</organism>
<protein>
    <submittedName>
        <fullName evidence="4">Uncharacterized protein</fullName>
    </submittedName>
</protein>
<feature type="chain" id="PRO_5036409126" evidence="2">
    <location>
        <begin position="22"/>
        <end position="147"/>
    </location>
</feature>
<keyword evidence="2" id="KW-0732">Signal</keyword>
<dbReference type="EMBL" id="CAJNOQ010000059">
    <property type="protein sequence ID" value="CAF0748939.1"/>
    <property type="molecule type" value="Genomic_DNA"/>
</dbReference>
<dbReference type="Proteomes" id="UP000681722">
    <property type="component" value="Unassembled WGS sequence"/>
</dbReference>
<evidence type="ECO:0000313" key="7">
    <source>
        <dbReference type="Proteomes" id="UP000663829"/>
    </source>
</evidence>
<name>A0A813PDI9_9BILA</name>
<gene>
    <name evidence="4" type="ORF">GPM918_LOCUS710</name>
    <name evidence="3" type="ORF">OVA965_LOCUS1854</name>
    <name evidence="6" type="ORF">SRO942_LOCUS711</name>
    <name evidence="5" type="ORF">TMI583_LOCUS1854</name>
</gene>
<evidence type="ECO:0000313" key="6">
    <source>
        <dbReference type="EMBL" id="CAF3528164.1"/>
    </source>
</evidence>
<dbReference type="Proteomes" id="UP000677228">
    <property type="component" value="Unassembled WGS sequence"/>
</dbReference>
<feature type="transmembrane region" description="Helical" evidence="1">
    <location>
        <begin position="58"/>
        <end position="80"/>
    </location>
</feature>
<dbReference type="OrthoDB" id="10034586at2759"/>
<dbReference type="Proteomes" id="UP000682733">
    <property type="component" value="Unassembled WGS sequence"/>
</dbReference>
<keyword evidence="1" id="KW-0472">Membrane</keyword>
<proteinExistence type="predicted"/>
<reference evidence="4" key="1">
    <citation type="submission" date="2021-02" db="EMBL/GenBank/DDBJ databases">
        <authorList>
            <person name="Nowell W R."/>
        </authorList>
    </citation>
    <scope>NUCLEOTIDE SEQUENCE</scope>
</reference>
<dbReference type="Proteomes" id="UP000663829">
    <property type="component" value="Unassembled WGS sequence"/>
</dbReference>
<dbReference type="EMBL" id="CAJOBC010000059">
    <property type="protein sequence ID" value="CAF3528164.1"/>
    <property type="molecule type" value="Genomic_DNA"/>
</dbReference>
<dbReference type="EMBL" id="CAJOBA010000368">
    <property type="protein sequence ID" value="CAF3526558.1"/>
    <property type="molecule type" value="Genomic_DNA"/>
</dbReference>
<evidence type="ECO:0000313" key="3">
    <source>
        <dbReference type="EMBL" id="CAF0748245.1"/>
    </source>
</evidence>
<feature type="signal peptide" evidence="2">
    <location>
        <begin position="1"/>
        <end position="21"/>
    </location>
</feature>
<accession>A0A813PDI9</accession>
<evidence type="ECO:0000256" key="2">
    <source>
        <dbReference type="SAM" id="SignalP"/>
    </source>
</evidence>
<evidence type="ECO:0000313" key="5">
    <source>
        <dbReference type="EMBL" id="CAF3526558.1"/>
    </source>
</evidence>
<sequence length="147" mass="16344">MAVLVAFDIVFILNPHTCVLTSTCTTQSELISVQSVMNSITPFKNYTIYDSKKLFLEIQVGCAGLALLISLVYIIIYYICKTKFKNQTATATATTSAVKQDNYVDYPAPQPINRPIPAYPVPQYPVPQYPLPQYPLITGQSPYAPPF</sequence>
<keyword evidence="1" id="KW-1133">Transmembrane helix</keyword>
<comment type="caution">
    <text evidence="4">The sequence shown here is derived from an EMBL/GenBank/DDBJ whole genome shotgun (WGS) entry which is preliminary data.</text>
</comment>
<keyword evidence="7" id="KW-1185">Reference proteome</keyword>
<dbReference type="EMBL" id="CAJNOK010000368">
    <property type="protein sequence ID" value="CAF0748245.1"/>
    <property type="molecule type" value="Genomic_DNA"/>
</dbReference>
<keyword evidence="1" id="KW-0812">Transmembrane</keyword>
<evidence type="ECO:0000313" key="4">
    <source>
        <dbReference type="EMBL" id="CAF0748939.1"/>
    </source>
</evidence>